<organism evidence="4 5">
    <name type="scientific">Haloarcula taiwanensis</name>
    <dbReference type="NCBI Taxonomy" id="1932004"/>
    <lineage>
        <taxon>Archaea</taxon>
        <taxon>Methanobacteriati</taxon>
        <taxon>Methanobacteriota</taxon>
        <taxon>Stenosarchaea group</taxon>
        <taxon>Halobacteria</taxon>
        <taxon>Halobacteriales</taxon>
        <taxon>Haloarculaceae</taxon>
        <taxon>Haloarcula</taxon>
    </lineage>
</organism>
<dbReference type="GO" id="GO:0008171">
    <property type="term" value="F:O-methyltransferase activity"/>
    <property type="evidence" value="ECO:0007669"/>
    <property type="project" value="InterPro"/>
</dbReference>
<reference evidence="4 5" key="1">
    <citation type="submission" date="2017-01" db="EMBL/GenBank/DDBJ databases">
        <title>A Red Light-Sensitive Sensory Rhodopsin I From Haloarcula taiwanensis, A New Haloarchaeon Isolated From Taiwan.</title>
        <authorList>
            <person name="Yang C.-S."/>
            <person name="Han Y.-A."/>
            <person name="Chen P.-C."/>
            <person name="Ng W.V."/>
            <person name="Chen T.-W."/>
        </authorList>
    </citation>
    <scope>NUCLEOTIDE SEQUENCE [LARGE SCALE GENOMIC DNA]</scope>
    <source>
        <strain evidence="4 5">Taiwanensis</strain>
    </source>
</reference>
<evidence type="ECO:0000256" key="2">
    <source>
        <dbReference type="ARBA" id="ARBA00022679"/>
    </source>
</evidence>
<dbReference type="Gene3D" id="3.40.50.150">
    <property type="entry name" value="Vaccinia Virus protein VP39"/>
    <property type="match status" value="1"/>
</dbReference>
<dbReference type="InterPro" id="IPR002935">
    <property type="entry name" value="SAM_O-MeTrfase"/>
</dbReference>
<dbReference type="PANTHER" id="PTHR43167:SF1">
    <property type="entry name" value="PUTATIVE (AFU_ORTHOLOGUE AFUA_6G01830)-RELATED"/>
    <property type="match status" value="1"/>
</dbReference>
<dbReference type="PANTHER" id="PTHR43167">
    <property type="entry name" value="PUTATIVE (AFU_ORTHOLOGUE AFUA_6G01830)-RELATED"/>
    <property type="match status" value="1"/>
</dbReference>
<name>A0A2H4ZYT2_9EURY</name>
<keyword evidence="1 4" id="KW-0489">Methyltransferase</keyword>
<proteinExistence type="predicted"/>
<keyword evidence="5" id="KW-1185">Reference proteome</keyword>
<evidence type="ECO:0000313" key="4">
    <source>
        <dbReference type="EMBL" id="AUG47638.1"/>
    </source>
</evidence>
<keyword evidence="2 4" id="KW-0808">Transferase</keyword>
<dbReference type="OrthoDB" id="21414at2157"/>
<dbReference type="Proteomes" id="UP000242917">
    <property type="component" value="Chromosome I"/>
</dbReference>
<evidence type="ECO:0000256" key="3">
    <source>
        <dbReference type="ARBA" id="ARBA00022691"/>
    </source>
</evidence>
<dbReference type="AlphaFoldDB" id="A0A2H4ZYT2"/>
<gene>
    <name evidence="4" type="ORF">BVU17_08970</name>
</gene>
<dbReference type="GO" id="GO:0032259">
    <property type="term" value="P:methylation"/>
    <property type="evidence" value="ECO:0007669"/>
    <property type="project" value="UniProtKB-KW"/>
</dbReference>
<protein>
    <submittedName>
        <fullName evidence="4">Methyltransferase</fullName>
    </submittedName>
</protein>
<dbReference type="PROSITE" id="PS51682">
    <property type="entry name" value="SAM_OMT_I"/>
    <property type="match status" value="1"/>
</dbReference>
<dbReference type="CDD" id="cd02440">
    <property type="entry name" value="AdoMet_MTases"/>
    <property type="match status" value="1"/>
</dbReference>
<evidence type="ECO:0000256" key="1">
    <source>
        <dbReference type="ARBA" id="ARBA00022603"/>
    </source>
</evidence>
<dbReference type="SUPFAM" id="SSF53335">
    <property type="entry name" value="S-adenosyl-L-methionine-dependent methyltransferases"/>
    <property type="match status" value="1"/>
</dbReference>
<dbReference type="EMBL" id="CP019154">
    <property type="protein sequence ID" value="AUG47638.1"/>
    <property type="molecule type" value="Genomic_DNA"/>
</dbReference>
<dbReference type="Pfam" id="PF01596">
    <property type="entry name" value="Methyltransf_3"/>
    <property type="match status" value="1"/>
</dbReference>
<dbReference type="KEGG" id="hta:BVU17_08970"/>
<accession>A0A2H4ZYT2</accession>
<dbReference type="InterPro" id="IPR029063">
    <property type="entry name" value="SAM-dependent_MTases_sf"/>
</dbReference>
<keyword evidence="3" id="KW-0949">S-adenosyl-L-methionine</keyword>
<evidence type="ECO:0000313" key="5">
    <source>
        <dbReference type="Proteomes" id="UP000242917"/>
    </source>
</evidence>
<sequence length="222" mass="23952">MDETPLPEVTAQFARTLAPASDAVIEEMDAKADREGFPTVGPAVGGWLRLVARMVDADRVFEFGSGFGYSAYWMAPAVPDSGQIVLTEIDADELEDAREFLDRGGFSDRAAFEHGDAIEIVEGYDGPFDVVLIDNEKHRYTEAFEAVREKVPVGGAVVADNMIEAGPLEFEAVRALLDGDDIDANETSRGIAAYLECVGDDPEFETGLLPLGEGVAVSVRME</sequence>